<dbReference type="AlphaFoldDB" id="A0A0G4K2Q4"/>
<accession>A0A0G4K2Q4</accession>
<keyword evidence="3" id="KW-1185">Reference proteome</keyword>
<sequence>MMDSLVLSSFIKWVYLFVIVVGVYAVGPADEPIAAVPLFLAHPLVI</sequence>
<dbReference type="Proteomes" id="UP000044377">
    <property type="component" value="Unassembled WGS sequence"/>
</dbReference>
<feature type="transmembrane region" description="Helical" evidence="1">
    <location>
        <begin position="6"/>
        <end position="26"/>
    </location>
</feature>
<reference evidence="3" key="1">
    <citation type="submission" date="2015-01" db="EMBL/GenBank/DDBJ databases">
        <authorList>
            <person name="Paterson Steve"/>
        </authorList>
    </citation>
    <scope>NUCLEOTIDE SEQUENCE [LARGE SCALE GENOMIC DNA]</scope>
    <source>
        <strain evidence="3">OBR1</strain>
    </source>
</reference>
<protein>
    <submittedName>
        <fullName evidence="2">Uncharacterized protein</fullName>
    </submittedName>
</protein>
<evidence type="ECO:0000313" key="2">
    <source>
        <dbReference type="EMBL" id="CPR21431.1"/>
    </source>
</evidence>
<evidence type="ECO:0000256" key="1">
    <source>
        <dbReference type="SAM" id="Phobius"/>
    </source>
</evidence>
<proteinExistence type="predicted"/>
<keyword evidence="1" id="KW-0812">Transmembrane</keyword>
<organism evidence="2 3">
    <name type="scientific">Brenneria goodwinii</name>
    <dbReference type="NCBI Taxonomy" id="1109412"/>
    <lineage>
        <taxon>Bacteria</taxon>
        <taxon>Pseudomonadati</taxon>
        <taxon>Pseudomonadota</taxon>
        <taxon>Gammaproteobacteria</taxon>
        <taxon>Enterobacterales</taxon>
        <taxon>Pectobacteriaceae</taxon>
        <taxon>Brenneria</taxon>
    </lineage>
</organism>
<dbReference type="RefSeq" id="WP_156186773.1">
    <property type="nucleotide sequence ID" value="NZ_CGIG01000001.1"/>
</dbReference>
<dbReference type="STRING" id="1109412.BN1221_04881c"/>
<gene>
    <name evidence="2" type="ORF">BN1221_04881c</name>
</gene>
<name>A0A0G4K2Q4_9GAMM</name>
<keyword evidence="1" id="KW-0472">Membrane</keyword>
<evidence type="ECO:0000313" key="3">
    <source>
        <dbReference type="Proteomes" id="UP000044377"/>
    </source>
</evidence>
<keyword evidence="1" id="KW-1133">Transmembrane helix</keyword>
<dbReference type="EMBL" id="CGIG01000001">
    <property type="protein sequence ID" value="CPR21431.1"/>
    <property type="molecule type" value="Genomic_DNA"/>
</dbReference>